<organism evidence="1 2">
    <name type="scientific">Apiospora arundinis</name>
    <dbReference type="NCBI Taxonomy" id="335852"/>
    <lineage>
        <taxon>Eukaryota</taxon>
        <taxon>Fungi</taxon>
        <taxon>Dikarya</taxon>
        <taxon>Ascomycota</taxon>
        <taxon>Pezizomycotina</taxon>
        <taxon>Sordariomycetes</taxon>
        <taxon>Xylariomycetidae</taxon>
        <taxon>Amphisphaeriales</taxon>
        <taxon>Apiosporaceae</taxon>
        <taxon>Apiospora</taxon>
    </lineage>
</organism>
<evidence type="ECO:0000313" key="2">
    <source>
        <dbReference type="Proteomes" id="UP001390339"/>
    </source>
</evidence>
<name>A0ABR2I4C1_9PEZI</name>
<keyword evidence="2" id="KW-1185">Reference proteome</keyword>
<evidence type="ECO:0000313" key="1">
    <source>
        <dbReference type="EMBL" id="KAK8857249.1"/>
    </source>
</evidence>
<accession>A0ABR2I4C1</accession>
<dbReference type="Proteomes" id="UP001390339">
    <property type="component" value="Unassembled WGS sequence"/>
</dbReference>
<comment type="caution">
    <text evidence="1">The sequence shown here is derived from an EMBL/GenBank/DDBJ whole genome shotgun (WGS) entry which is preliminary data.</text>
</comment>
<proteinExistence type="predicted"/>
<dbReference type="EMBL" id="JAPCWZ010000007">
    <property type="protein sequence ID" value="KAK8857249.1"/>
    <property type="molecule type" value="Genomic_DNA"/>
</dbReference>
<gene>
    <name evidence="1" type="ORF">PGQ11_013161</name>
</gene>
<sequence>MGFFRYNTDPEKNQAKLNVSLSASPTLSISDPNAVLRLTVSVSIASTKDKCHSQKPLTICTENGVFEQVERGQDDIDIFARSGFSPLCFAGSESHGSNSISLGHFRMQRHSDSEAEDMRERQYRFLTVPPVEQQDAAGATASITHELDWKRIFKYEEKRTKEDLVPGEKFEINMVSGSIGTDWWCWGDLNGDLKEKKLHIWHEHEGYYGEEKPEKDESWVLGEDPMHLDWEDITPGGKATFTIVE</sequence>
<reference evidence="1 2" key="1">
    <citation type="journal article" date="2024" name="IMA Fungus">
        <title>Apiospora arundinis, a panoply of carbohydrate-active enzymes and secondary metabolites.</title>
        <authorList>
            <person name="Sorensen T."/>
            <person name="Petersen C."/>
            <person name="Muurmann A.T."/>
            <person name="Christiansen J.V."/>
            <person name="Brundto M.L."/>
            <person name="Overgaard C.K."/>
            <person name="Boysen A.T."/>
            <person name="Wollenberg R.D."/>
            <person name="Larsen T.O."/>
            <person name="Sorensen J.L."/>
            <person name="Nielsen K.L."/>
            <person name="Sondergaard T.E."/>
        </authorList>
    </citation>
    <scope>NUCLEOTIDE SEQUENCE [LARGE SCALE GENOMIC DNA]</scope>
    <source>
        <strain evidence="1 2">AAU 773</strain>
    </source>
</reference>
<protein>
    <submittedName>
        <fullName evidence="1">Aconitate hydratase 1</fullName>
    </submittedName>
</protein>